<keyword evidence="1" id="KW-1133">Transmembrane helix</keyword>
<dbReference type="EMBL" id="CP002353">
    <property type="protein sequence ID" value="ADV62379.1"/>
    <property type="molecule type" value="Genomic_DNA"/>
</dbReference>
<reference key="1">
    <citation type="submission" date="2010-11" db="EMBL/GenBank/DDBJ databases">
        <title>The complete sequence of chromosome of Isophaera pallida ATCC 43644.</title>
        <authorList>
            <consortium name="US DOE Joint Genome Institute (JGI-PGF)"/>
            <person name="Lucas S."/>
            <person name="Copeland A."/>
            <person name="Lapidus A."/>
            <person name="Bruce D."/>
            <person name="Goodwin L."/>
            <person name="Pitluck S."/>
            <person name="Kyrpides N."/>
            <person name="Mavromatis K."/>
            <person name="Pagani I."/>
            <person name="Ivanova N."/>
            <person name="Saunders E."/>
            <person name="Brettin T."/>
            <person name="Detter J.C."/>
            <person name="Han C."/>
            <person name="Tapia R."/>
            <person name="Land M."/>
            <person name="Hauser L."/>
            <person name="Markowitz V."/>
            <person name="Cheng J.-F."/>
            <person name="Hugenholtz P."/>
            <person name="Woyke T."/>
            <person name="Wu D."/>
            <person name="Eisen J.A."/>
        </authorList>
    </citation>
    <scope>NUCLEOTIDE SEQUENCE</scope>
    <source>
        <strain>ATCC 43644</strain>
    </source>
</reference>
<proteinExistence type="predicted"/>
<keyword evidence="1" id="KW-0472">Membrane</keyword>
<evidence type="ECO:0000313" key="3">
    <source>
        <dbReference type="Proteomes" id="UP000008631"/>
    </source>
</evidence>
<name>E8R1G2_ISOPI</name>
<sequence>MCGKPECRSHRVDSWSRKAWPLDVWHPTIALLARISRIAPVAWVVLLGMGLLAGMGNGWGRAQETALESASETTKAAAAEANRDAPTYDLTLKAELGSTYRVKRELTAEGTIRAEMPPSSSNELAAKTNDSLASKPLKLQVRARMEYDERIAAVEKGNVPARAARRVRQAGAAIRGEVRPSNIMLRPQVATLVAERRDRSVFLYSPGGPLTRAELDLARGPGDPLGWIDLLPNRPVAVGETWTLGETSVRELTDYDALASHTLEGTLVAVRDGDAEIRFRGLVNGVARGGEGKVACSAALLFNLKTGTIRKLVLNRNENRAAGPVETALTLKSTLTIEMTPISEPPAELNDAMLADLPSRPPTEWEELFYESPGGKFTLTHDRDWHLFWDDAKLTVLKRLQLGELVAQVNLSTGPNAGPGRHQDVVQFENDVKTVLGNRFREWIGKGEVKSPHNTFLYKVSARGVENEIGVIWTYFLAAGPQGDQLLGTFILGQGQLDTFSDQDDRLMKNLRFIPSR</sequence>
<dbReference type="KEGG" id="ipa:Isop_1797"/>
<dbReference type="Proteomes" id="UP000008631">
    <property type="component" value="Chromosome"/>
</dbReference>
<dbReference type="InParanoid" id="E8R1G2"/>
<feature type="transmembrane region" description="Helical" evidence="1">
    <location>
        <begin position="41"/>
        <end position="60"/>
    </location>
</feature>
<protein>
    <submittedName>
        <fullName evidence="2">Uncharacterized protein</fullName>
    </submittedName>
</protein>
<keyword evidence="1" id="KW-0812">Transmembrane</keyword>
<keyword evidence="3" id="KW-1185">Reference proteome</keyword>
<dbReference type="eggNOG" id="ENOG5032I6D">
    <property type="taxonomic scope" value="Bacteria"/>
</dbReference>
<gene>
    <name evidence="2" type="ordered locus">Isop_1797</name>
</gene>
<organism evidence="2 3">
    <name type="scientific">Isosphaera pallida (strain ATCC 43644 / DSM 9630 / IS1B)</name>
    <dbReference type="NCBI Taxonomy" id="575540"/>
    <lineage>
        <taxon>Bacteria</taxon>
        <taxon>Pseudomonadati</taxon>
        <taxon>Planctomycetota</taxon>
        <taxon>Planctomycetia</taxon>
        <taxon>Isosphaerales</taxon>
        <taxon>Isosphaeraceae</taxon>
        <taxon>Isosphaera</taxon>
    </lineage>
</organism>
<reference evidence="2 3" key="2">
    <citation type="journal article" date="2011" name="Stand. Genomic Sci.">
        <title>Complete genome sequence of Isosphaera pallida type strain (IS1B).</title>
        <authorList>
            <consortium name="US DOE Joint Genome Institute (JGI-PGF)"/>
            <person name="Goker M."/>
            <person name="Cleland D."/>
            <person name="Saunders E."/>
            <person name="Lapidus A."/>
            <person name="Nolan M."/>
            <person name="Lucas S."/>
            <person name="Hammon N."/>
            <person name="Deshpande S."/>
            <person name="Cheng J.F."/>
            <person name="Tapia R."/>
            <person name="Han C."/>
            <person name="Goodwin L."/>
            <person name="Pitluck S."/>
            <person name="Liolios K."/>
            <person name="Pagani I."/>
            <person name="Ivanova N."/>
            <person name="Mavromatis K."/>
            <person name="Pati A."/>
            <person name="Chen A."/>
            <person name="Palaniappan K."/>
            <person name="Land M."/>
            <person name="Hauser L."/>
            <person name="Chang Y.J."/>
            <person name="Jeffries C.D."/>
            <person name="Detter J.C."/>
            <person name="Beck B."/>
            <person name="Woyke T."/>
            <person name="Bristow J."/>
            <person name="Eisen J.A."/>
            <person name="Markowitz V."/>
            <person name="Hugenholtz P."/>
            <person name="Kyrpides N.C."/>
            <person name="Klenk H.P."/>
        </authorList>
    </citation>
    <scope>NUCLEOTIDE SEQUENCE [LARGE SCALE GENOMIC DNA]</scope>
    <source>
        <strain evidence="3">ATCC 43644 / DSM 9630 / IS1B</strain>
    </source>
</reference>
<evidence type="ECO:0000313" key="2">
    <source>
        <dbReference type="EMBL" id="ADV62379.1"/>
    </source>
</evidence>
<accession>E8R1G2</accession>
<dbReference type="AlphaFoldDB" id="E8R1G2"/>
<dbReference type="HOGENOM" id="CLU_037946_0_0_0"/>
<evidence type="ECO:0000256" key="1">
    <source>
        <dbReference type="SAM" id="Phobius"/>
    </source>
</evidence>